<dbReference type="OMA" id="AMRRKMY"/>
<dbReference type="GO" id="GO:0051082">
    <property type="term" value="F:unfolded protein binding"/>
    <property type="evidence" value="ECO:0007669"/>
    <property type="project" value="TreeGrafter"/>
</dbReference>
<evidence type="ECO:0000313" key="6">
    <source>
        <dbReference type="Proteomes" id="UP000444721"/>
    </source>
</evidence>
<dbReference type="AlphaFoldDB" id="A0A6A5BV58"/>
<dbReference type="PANTHER" id="PTHR43096:SF52">
    <property type="entry name" value="DNAJ HOMOLOG 1, MITOCHONDRIAL-RELATED"/>
    <property type="match status" value="1"/>
</dbReference>
<reference evidence="5 6" key="1">
    <citation type="journal article" date="2019" name="Sci. Rep.">
        <title>Nanopore sequencing improves the draft genome of the human pathogenic amoeba Naegleria fowleri.</title>
        <authorList>
            <person name="Liechti N."/>
            <person name="Schurch N."/>
            <person name="Bruggmann R."/>
            <person name="Wittwer M."/>
        </authorList>
    </citation>
    <scope>NUCLEOTIDE SEQUENCE [LARGE SCALE GENOMIC DNA]</scope>
    <source>
        <strain evidence="5 6">ATCC 30894</strain>
    </source>
</reference>
<dbReference type="VEuPathDB" id="AmoebaDB:NfTy_057430"/>
<dbReference type="PANTHER" id="PTHR43096">
    <property type="entry name" value="DNAJ HOMOLOG 1, MITOCHONDRIAL-RELATED"/>
    <property type="match status" value="1"/>
</dbReference>
<organism evidence="5 6">
    <name type="scientific">Naegleria fowleri</name>
    <name type="common">Brain eating amoeba</name>
    <dbReference type="NCBI Taxonomy" id="5763"/>
    <lineage>
        <taxon>Eukaryota</taxon>
        <taxon>Discoba</taxon>
        <taxon>Heterolobosea</taxon>
        <taxon>Tetramitia</taxon>
        <taxon>Eutetramitia</taxon>
        <taxon>Vahlkampfiidae</taxon>
        <taxon>Naegleria</taxon>
    </lineage>
</organism>
<dbReference type="GO" id="GO:0042026">
    <property type="term" value="P:protein refolding"/>
    <property type="evidence" value="ECO:0007669"/>
    <property type="project" value="TreeGrafter"/>
</dbReference>
<feature type="compositionally biased region" description="Low complexity" evidence="3">
    <location>
        <begin position="43"/>
        <end position="57"/>
    </location>
</feature>
<dbReference type="PROSITE" id="PS50076">
    <property type="entry name" value="DNAJ_2"/>
    <property type="match status" value="1"/>
</dbReference>
<name>A0A6A5BV58_NAEFO</name>
<dbReference type="PRINTS" id="PR00625">
    <property type="entry name" value="JDOMAIN"/>
</dbReference>
<dbReference type="VEuPathDB" id="AmoebaDB:NF0061340"/>
<dbReference type="SUPFAM" id="SSF46565">
    <property type="entry name" value="Chaperone J-domain"/>
    <property type="match status" value="1"/>
</dbReference>
<sequence length="287" mass="33972">MKLPTQIMDHYAVLGVPRTASKQQIKKAYYALAKKYHPDTKKSSNSTSSNNNSTQNNIESPNDSELTSNNGKPSNSVLSLEDEQAWLDIQDSYELLSDDEKRAEYDRELDIGTHFGRIMNSSSSIFGTNLNTVAYDSAMRRKMYHYIHQSDRYQSRREDVENYYQEMSEDEKEFQEKMRKLNQKKTRMEDEKISSHFFDESKTEWNQFMHNKPTFRLFDVETEREEMIRRTKRRIPFYAALSLGVSLIIGYELDKFSKREYASDLEKRMLLRYYKEAGAVRNDRLIK</sequence>
<comment type="caution">
    <text evidence="5">The sequence shown here is derived from an EMBL/GenBank/DDBJ whole genome shotgun (WGS) entry which is preliminary data.</text>
</comment>
<keyword evidence="2" id="KW-0175">Coiled coil</keyword>
<evidence type="ECO:0000313" key="5">
    <source>
        <dbReference type="EMBL" id="KAF0978154.1"/>
    </source>
</evidence>
<dbReference type="SMART" id="SM00271">
    <property type="entry name" value="DnaJ"/>
    <property type="match status" value="1"/>
</dbReference>
<dbReference type="Gene3D" id="1.10.287.110">
    <property type="entry name" value="DnaJ domain"/>
    <property type="match status" value="1"/>
</dbReference>
<feature type="coiled-coil region" evidence="2">
    <location>
        <begin position="157"/>
        <end position="191"/>
    </location>
</feature>
<dbReference type="Pfam" id="PF00226">
    <property type="entry name" value="DnaJ"/>
    <property type="match status" value="1"/>
</dbReference>
<dbReference type="EMBL" id="VFQX01000030">
    <property type="protein sequence ID" value="KAF0978154.1"/>
    <property type="molecule type" value="Genomic_DNA"/>
</dbReference>
<dbReference type="InterPro" id="IPR036869">
    <property type="entry name" value="J_dom_sf"/>
</dbReference>
<dbReference type="GeneID" id="68109887"/>
<dbReference type="VEuPathDB" id="AmoebaDB:FDP41_002669"/>
<evidence type="ECO:0000259" key="4">
    <source>
        <dbReference type="PROSITE" id="PS50076"/>
    </source>
</evidence>
<protein>
    <recommendedName>
        <fullName evidence="4">J domain-containing protein</fullName>
    </recommendedName>
</protein>
<accession>A0A6A5BV58</accession>
<gene>
    <name evidence="5" type="ORF">FDP41_002669</name>
</gene>
<keyword evidence="1" id="KW-0143">Chaperone</keyword>
<dbReference type="GO" id="GO:0005737">
    <property type="term" value="C:cytoplasm"/>
    <property type="evidence" value="ECO:0007669"/>
    <property type="project" value="TreeGrafter"/>
</dbReference>
<proteinExistence type="predicted"/>
<evidence type="ECO:0000256" key="3">
    <source>
        <dbReference type="SAM" id="MobiDB-lite"/>
    </source>
</evidence>
<dbReference type="CDD" id="cd06257">
    <property type="entry name" value="DnaJ"/>
    <property type="match status" value="1"/>
</dbReference>
<dbReference type="Proteomes" id="UP000444721">
    <property type="component" value="Unassembled WGS sequence"/>
</dbReference>
<dbReference type="InterPro" id="IPR001623">
    <property type="entry name" value="DnaJ_domain"/>
</dbReference>
<dbReference type="RefSeq" id="XP_044562867.1">
    <property type="nucleotide sequence ID" value="XM_044705888.1"/>
</dbReference>
<feature type="region of interest" description="Disordered" evidence="3">
    <location>
        <begin position="37"/>
        <end position="77"/>
    </location>
</feature>
<feature type="domain" description="J" evidence="4">
    <location>
        <begin position="9"/>
        <end position="109"/>
    </location>
</feature>
<evidence type="ECO:0000256" key="1">
    <source>
        <dbReference type="ARBA" id="ARBA00023186"/>
    </source>
</evidence>
<keyword evidence="6" id="KW-1185">Reference proteome</keyword>
<evidence type="ECO:0000256" key="2">
    <source>
        <dbReference type="SAM" id="Coils"/>
    </source>
</evidence>
<dbReference type="OrthoDB" id="10250354at2759"/>
<feature type="compositionally biased region" description="Polar residues" evidence="3">
    <location>
        <begin position="58"/>
        <end position="77"/>
    </location>
</feature>